<evidence type="ECO:0000256" key="1">
    <source>
        <dbReference type="SAM" id="MobiDB-lite"/>
    </source>
</evidence>
<keyword evidence="3" id="KW-1185">Reference proteome</keyword>
<protein>
    <submittedName>
        <fullName evidence="2">Uncharacterized protein</fullName>
    </submittedName>
</protein>
<accession>A0AAV7MAT5</accession>
<feature type="region of interest" description="Disordered" evidence="1">
    <location>
        <begin position="93"/>
        <end position="143"/>
    </location>
</feature>
<dbReference type="EMBL" id="JANPWB010000014">
    <property type="protein sequence ID" value="KAJ1100463.1"/>
    <property type="molecule type" value="Genomic_DNA"/>
</dbReference>
<organism evidence="2 3">
    <name type="scientific">Pleurodeles waltl</name>
    <name type="common">Iberian ribbed newt</name>
    <dbReference type="NCBI Taxonomy" id="8319"/>
    <lineage>
        <taxon>Eukaryota</taxon>
        <taxon>Metazoa</taxon>
        <taxon>Chordata</taxon>
        <taxon>Craniata</taxon>
        <taxon>Vertebrata</taxon>
        <taxon>Euteleostomi</taxon>
        <taxon>Amphibia</taxon>
        <taxon>Batrachia</taxon>
        <taxon>Caudata</taxon>
        <taxon>Salamandroidea</taxon>
        <taxon>Salamandridae</taxon>
        <taxon>Pleurodelinae</taxon>
        <taxon>Pleurodeles</taxon>
    </lineage>
</organism>
<reference evidence="2" key="1">
    <citation type="journal article" date="2022" name="bioRxiv">
        <title>Sequencing and chromosome-scale assembly of the giantPleurodeles waltlgenome.</title>
        <authorList>
            <person name="Brown T."/>
            <person name="Elewa A."/>
            <person name="Iarovenko S."/>
            <person name="Subramanian E."/>
            <person name="Araus A.J."/>
            <person name="Petzold A."/>
            <person name="Susuki M."/>
            <person name="Suzuki K.-i.T."/>
            <person name="Hayashi T."/>
            <person name="Toyoda A."/>
            <person name="Oliveira C."/>
            <person name="Osipova E."/>
            <person name="Leigh N.D."/>
            <person name="Simon A."/>
            <person name="Yun M.H."/>
        </authorList>
    </citation>
    <scope>NUCLEOTIDE SEQUENCE</scope>
    <source>
        <strain evidence="2">20211129_DDA</strain>
        <tissue evidence="2">Liver</tissue>
    </source>
</reference>
<evidence type="ECO:0000313" key="3">
    <source>
        <dbReference type="Proteomes" id="UP001066276"/>
    </source>
</evidence>
<gene>
    <name evidence="2" type="ORF">NDU88_005549</name>
</gene>
<proteinExistence type="predicted"/>
<evidence type="ECO:0000313" key="2">
    <source>
        <dbReference type="EMBL" id="KAJ1100463.1"/>
    </source>
</evidence>
<dbReference type="AlphaFoldDB" id="A0AAV7MAT5"/>
<sequence>MLVIAPGLYFFYGLLFRGTQTPLTGTPAIKPNNDLRQWRRQVRVVRSSTVRPMSRCGAAASVEVRGYCEILSLQMTGAGCSDKNEEKHEVTKHLSTARKGSRGLSSRTAGLPRKGVVNGVSRASTSGDDVRTSVHEQGTGNGIGARTEVCTRVGAKPEAQYWFEMVRKMDPK</sequence>
<dbReference type="Proteomes" id="UP001066276">
    <property type="component" value="Chromosome 10"/>
</dbReference>
<comment type="caution">
    <text evidence="2">The sequence shown here is derived from an EMBL/GenBank/DDBJ whole genome shotgun (WGS) entry which is preliminary data.</text>
</comment>
<name>A0AAV7MAT5_PLEWA</name>